<protein>
    <recommendedName>
        <fullName evidence="4">CN hydrolase domain-containing protein</fullName>
    </recommendedName>
</protein>
<evidence type="ECO:0000313" key="3">
    <source>
        <dbReference type="Proteomes" id="UP001500630"/>
    </source>
</evidence>
<keyword evidence="3" id="KW-1185">Reference proteome</keyword>
<feature type="region of interest" description="Disordered" evidence="1">
    <location>
        <begin position="1"/>
        <end position="28"/>
    </location>
</feature>
<accession>A0ABP6ZHZ9</accession>
<evidence type="ECO:0000313" key="2">
    <source>
        <dbReference type="EMBL" id="GAA3610345.1"/>
    </source>
</evidence>
<organism evidence="2 3">
    <name type="scientific">Nonomuraea rosea</name>
    <dbReference type="NCBI Taxonomy" id="638574"/>
    <lineage>
        <taxon>Bacteria</taxon>
        <taxon>Bacillati</taxon>
        <taxon>Actinomycetota</taxon>
        <taxon>Actinomycetes</taxon>
        <taxon>Streptosporangiales</taxon>
        <taxon>Streptosporangiaceae</taxon>
        <taxon>Nonomuraea</taxon>
    </lineage>
</organism>
<reference evidence="3" key="1">
    <citation type="journal article" date="2019" name="Int. J. Syst. Evol. Microbiol.">
        <title>The Global Catalogue of Microorganisms (GCM) 10K type strain sequencing project: providing services to taxonomists for standard genome sequencing and annotation.</title>
        <authorList>
            <consortium name="The Broad Institute Genomics Platform"/>
            <consortium name="The Broad Institute Genome Sequencing Center for Infectious Disease"/>
            <person name="Wu L."/>
            <person name="Ma J."/>
        </authorList>
    </citation>
    <scope>NUCLEOTIDE SEQUENCE [LARGE SCALE GENOMIC DNA]</scope>
    <source>
        <strain evidence="3">JCM 17326</strain>
    </source>
</reference>
<dbReference type="EMBL" id="BAABDQ010000046">
    <property type="protein sequence ID" value="GAA3610345.1"/>
    <property type="molecule type" value="Genomic_DNA"/>
</dbReference>
<gene>
    <name evidence="2" type="ORF">GCM10022419_114180</name>
</gene>
<proteinExistence type="predicted"/>
<sequence>MPRQAEFSSPPAGRAAAPTLGGSLPGRGPGTCVTAYGAYAMPAGDERMWLVSDFEVALLDHEGEIIATAPAPRGLGPEVRDGYHAEADQFAVDPPIPPPRVLACQA</sequence>
<dbReference type="Proteomes" id="UP001500630">
    <property type="component" value="Unassembled WGS sequence"/>
</dbReference>
<evidence type="ECO:0000256" key="1">
    <source>
        <dbReference type="SAM" id="MobiDB-lite"/>
    </source>
</evidence>
<comment type="caution">
    <text evidence="2">The sequence shown here is derived from an EMBL/GenBank/DDBJ whole genome shotgun (WGS) entry which is preliminary data.</text>
</comment>
<name>A0ABP6ZHZ9_9ACTN</name>
<evidence type="ECO:0008006" key="4">
    <source>
        <dbReference type="Google" id="ProtNLM"/>
    </source>
</evidence>